<evidence type="ECO:0000313" key="2">
    <source>
        <dbReference type="EMBL" id="GBM43619.1"/>
    </source>
</evidence>
<sequence>MNNCSFGRLKVKIVVFSGTFNIGFLSCRSSAGGGAAEYPEQHLDERRGDAGEAERRRQRRQADIRMQQKRQGFQAPKEVIKESDVKRREIYLVKKKKTANFARKEKEHFSPFGPWCQRRPATMWKLQ</sequence>
<evidence type="ECO:0000256" key="1">
    <source>
        <dbReference type="SAM" id="MobiDB-lite"/>
    </source>
</evidence>
<accession>A0A4Y2FTE1</accession>
<proteinExistence type="predicted"/>
<feature type="region of interest" description="Disordered" evidence="1">
    <location>
        <begin position="29"/>
        <end position="80"/>
    </location>
</feature>
<dbReference type="EMBL" id="BGPR01001035">
    <property type="protein sequence ID" value="GBM43619.1"/>
    <property type="molecule type" value="Genomic_DNA"/>
</dbReference>
<comment type="caution">
    <text evidence="2">The sequence shown here is derived from an EMBL/GenBank/DDBJ whole genome shotgun (WGS) entry which is preliminary data.</text>
</comment>
<feature type="compositionally biased region" description="Basic and acidic residues" evidence="1">
    <location>
        <begin position="39"/>
        <end position="63"/>
    </location>
</feature>
<evidence type="ECO:0000313" key="3">
    <source>
        <dbReference type="Proteomes" id="UP000499080"/>
    </source>
</evidence>
<reference evidence="2 3" key="1">
    <citation type="journal article" date="2019" name="Sci. Rep.">
        <title>Orb-weaving spider Araneus ventricosus genome elucidates the spidroin gene catalogue.</title>
        <authorList>
            <person name="Kono N."/>
            <person name="Nakamura H."/>
            <person name="Ohtoshi R."/>
            <person name="Moran D.A.P."/>
            <person name="Shinohara A."/>
            <person name="Yoshida Y."/>
            <person name="Fujiwara M."/>
            <person name="Mori M."/>
            <person name="Tomita M."/>
            <person name="Arakawa K."/>
        </authorList>
    </citation>
    <scope>NUCLEOTIDE SEQUENCE [LARGE SCALE GENOMIC DNA]</scope>
</reference>
<protein>
    <submittedName>
        <fullName evidence="2">Uncharacterized protein</fullName>
    </submittedName>
</protein>
<organism evidence="2 3">
    <name type="scientific">Araneus ventricosus</name>
    <name type="common">Orbweaver spider</name>
    <name type="synonym">Epeira ventricosa</name>
    <dbReference type="NCBI Taxonomy" id="182803"/>
    <lineage>
        <taxon>Eukaryota</taxon>
        <taxon>Metazoa</taxon>
        <taxon>Ecdysozoa</taxon>
        <taxon>Arthropoda</taxon>
        <taxon>Chelicerata</taxon>
        <taxon>Arachnida</taxon>
        <taxon>Araneae</taxon>
        <taxon>Araneomorphae</taxon>
        <taxon>Entelegynae</taxon>
        <taxon>Araneoidea</taxon>
        <taxon>Araneidae</taxon>
        <taxon>Araneus</taxon>
    </lineage>
</organism>
<dbReference type="AlphaFoldDB" id="A0A4Y2FTE1"/>
<keyword evidence="3" id="KW-1185">Reference proteome</keyword>
<name>A0A4Y2FTE1_ARAVE</name>
<dbReference type="Proteomes" id="UP000499080">
    <property type="component" value="Unassembled WGS sequence"/>
</dbReference>
<gene>
    <name evidence="2" type="ORF">AVEN_210559_1</name>
</gene>